<comment type="caution">
    <text evidence="9">The sequence shown here is derived from an EMBL/GenBank/DDBJ whole genome shotgun (WGS) entry which is preliminary data.</text>
</comment>
<organism evidence="9 10">
    <name type="scientific">Candida boidinii</name>
    <name type="common">Yeast</name>
    <dbReference type="NCBI Taxonomy" id="5477"/>
    <lineage>
        <taxon>Eukaryota</taxon>
        <taxon>Fungi</taxon>
        <taxon>Dikarya</taxon>
        <taxon>Ascomycota</taxon>
        <taxon>Saccharomycotina</taxon>
        <taxon>Pichiomycetes</taxon>
        <taxon>Pichiales</taxon>
        <taxon>Pichiaceae</taxon>
        <taxon>Ogataea</taxon>
        <taxon>Ogataea/Candida clade</taxon>
    </lineage>
</organism>
<dbReference type="PROSITE" id="PS01000">
    <property type="entry name" value="SDH_CYT_1"/>
    <property type="match status" value="1"/>
</dbReference>
<dbReference type="GO" id="GO:0031966">
    <property type="term" value="C:mitochondrial membrane"/>
    <property type="evidence" value="ECO:0007669"/>
    <property type="project" value="UniProtKB-ARBA"/>
</dbReference>
<evidence type="ECO:0000256" key="2">
    <source>
        <dbReference type="ARBA" id="ARBA00022617"/>
    </source>
</evidence>
<keyword evidence="5 8" id="KW-1133">Transmembrane helix</keyword>
<evidence type="ECO:0000256" key="8">
    <source>
        <dbReference type="SAM" id="Phobius"/>
    </source>
</evidence>
<dbReference type="InterPro" id="IPR018495">
    <property type="entry name" value="Succ_DH_cyt_bsu_CS"/>
</dbReference>
<dbReference type="GO" id="GO:0006121">
    <property type="term" value="P:mitochondrial electron transport, succinate to ubiquinone"/>
    <property type="evidence" value="ECO:0007669"/>
    <property type="project" value="TreeGrafter"/>
</dbReference>
<dbReference type="AlphaFoldDB" id="A0A9W6T0J1"/>
<dbReference type="Pfam" id="PF01127">
    <property type="entry name" value="Sdh_cyt"/>
    <property type="match status" value="1"/>
</dbReference>
<keyword evidence="2" id="KW-0349">Heme</keyword>
<evidence type="ECO:0000313" key="10">
    <source>
        <dbReference type="Proteomes" id="UP001165120"/>
    </source>
</evidence>
<dbReference type="GO" id="GO:0009055">
    <property type="term" value="F:electron transfer activity"/>
    <property type="evidence" value="ECO:0007669"/>
    <property type="project" value="InterPro"/>
</dbReference>
<evidence type="ECO:0000256" key="5">
    <source>
        <dbReference type="ARBA" id="ARBA00022989"/>
    </source>
</evidence>
<evidence type="ECO:0000256" key="3">
    <source>
        <dbReference type="ARBA" id="ARBA00022692"/>
    </source>
</evidence>
<dbReference type="GO" id="GO:0006099">
    <property type="term" value="P:tricarboxylic acid cycle"/>
    <property type="evidence" value="ECO:0007669"/>
    <property type="project" value="InterPro"/>
</dbReference>
<evidence type="ECO:0000256" key="1">
    <source>
        <dbReference type="ARBA" id="ARBA00004141"/>
    </source>
</evidence>
<feature type="transmembrane region" description="Helical" evidence="8">
    <location>
        <begin position="157"/>
        <end position="178"/>
    </location>
</feature>
<keyword evidence="7 8" id="KW-0472">Membrane</keyword>
<evidence type="ECO:0000313" key="9">
    <source>
        <dbReference type="EMBL" id="GME70004.1"/>
    </source>
</evidence>
<evidence type="ECO:0000256" key="4">
    <source>
        <dbReference type="ARBA" id="ARBA00022723"/>
    </source>
</evidence>
<dbReference type="PANTHER" id="PTHR10978">
    <property type="entry name" value="SUCCINATE DEHYDROGENASE CYTOCHROME B560 SUBUNIT"/>
    <property type="match status" value="1"/>
</dbReference>
<reference evidence="9" key="1">
    <citation type="submission" date="2023-04" db="EMBL/GenBank/DDBJ databases">
        <title>Candida boidinii NBRC 10035.</title>
        <authorList>
            <person name="Ichikawa N."/>
            <person name="Sato H."/>
            <person name="Tonouchi N."/>
        </authorList>
    </citation>
    <scope>NUCLEOTIDE SEQUENCE</scope>
    <source>
        <strain evidence="9">NBRC 10035</strain>
    </source>
</reference>
<comment type="subcellular location">
    <subcellularLocation>
        <location evidence="1">Membrane</location>
        <topology evidence="1">Multi-pass membrane protein</topology>
    </subcellularLocation>
</comment>
<dbReference type="PROSITE" id="PS01001">
    <property type="entry name" value="SDH_CYT_2"/>
    <property type="match status" value="1"/>
</dbReference>
<feature type="transmembrane region" description="Helical" evidence="8">
    <location>
        <begin position="111"/>
        <end position="136"/>
    </location>
</feature>
<dbReference type="PANTHER" id="PTHR10978:SF5">
    <property type="entry name" value="SUCCINATE DEHYDROGENASE CYTOCHROME B560 SUBUNIT, MITOCHONDRIAL"/>
    <property type="match status" value="1"/>
</dbReference>
<gene>
    <name evidence="9" type="ORF">Cboi02_000269300</name>
</gene>
<protein>
    <submittedName>
        <fullName evidence="9">Unnamed protein product</fullName>
    </submittedName>
</protein>
<dbReference type="InterPro" id="IPR034804">
    <property type="entry name" value="SQR/QFR_C/D"/>
</dbReference>
<keyword evidence="3 8" id="KW-0812">Transmembrane</keyword>
<sequence>MLSITRLSLNLARPTVGRQILRPSVSKLAISQLRSIHTVKSTNDGEEAILVAQRKNRPVSPHLDIYKPQLTWVLSGAHRITGVGLAVGFYGLTCTYALSSLLGVPFDGATLVSVAAGLPIAVKVIGKAIASFPFAFHAANGVRHLIWDTGYELYMKGVYRTGYAVLGFTAIFGAYLLFL</sequence>
<dbReference type="SUPFAM" id="SSF81343">
    <property type="entry name" value="Fumarate reductase respiratory complex transmembrane subunits"/>
    <property type="match status" value="1"/>
</dbReference>
<accession>A0A9W6T0J1</accession>
<evidence type="ECO:0000256" key="7">
    <source>
        <dbReference type="ARBA" id="ARBA00023136"/>
    </source>
</evidence>
<dbReference type="GO" id="GO:0046872">
    <property type="term" value="F:metal ion binding"/>
    <property type="evidence" value="ECO:0007669"/>
    <property type="project" value="UniProtKB-KW"/>
</dbReference>
<keyword evidence="6" id="KW-0408">Iron</keyword>
<name>A0A9W6T0J1_CANBO</name>
<dbReference type="CDD" id="cd03499">
    <property type="entry name" value="SQR_TypeC_SdhC"/>
    <property type="match status" value="1"/>
</dbReference>
<dbReference type="InterPro" id="IPR000701">
    <property type="entry name" value="SuccDH_FuR_B_TM-su"/>
</dbReference>
<keyword evidence="10" id="KW-1185">Reference proteome</keyword>
<dbReference type="InterPro" id="IPR014314">
    <property type="entry name" value="Succ_DH_cytb556"/>
</dbReference>
<dbReference type="Proteomes" id="UP001165120">
    <property type="component" value="Unassembled WGS sequence"/>
</dbReference>
<evidence type="ECO:0000256" key="6">
    <source>
        <dbReference type="ARBA" id="ARBA00023004"/>
    </source>
</evidence>
<dbReference type="NCBIfam" id="TIGR02970">
    <property type="entry name" value="succ_dehyd_cytB"/>
    <property type="match status" value="1"/>
</dbReference>
<dbReference type="Gene3D" id="1.20.1300.10">
    <property type="entry name" value="Fumarate reductase/succinate dehydrogenase, transmembrane subunit"/>
    <property type="match status" value="1"/>
</dbReference>
<dbReference type="EMBL" id="BSXN01000834">
    <property type="protein sequence ID" value="GME70004.1"/>
    <property type="molecule type" value="Genomic_DNA"/>
</dbReference>
<proteinExistence type="predicted"/>
<keyword evidence="4" id="KW-0479">Metal-binding</keyword>
<feature type="transmembrane region" description="Helical" evidence="8">
    <location>
        <begin position="80"/>
        <end position="99"/>
    </location>
</feature>